<sequence>MHTWRILENAAFNYDPSADYTSDPSCTIGPMSVTCDHCEAKKWKGEAPGMCCNGGKIQLPRLMDPPEPLRTLLIGDSAEAKHFLNNIRRYNSCFQMTSFGTTKEIRESGYMPTFKVQGQVYHRIGSLYPLPNEEPKFLQIYFVGDSAEQAEQRCKNVPQTRQDIVLQLQGMLDHHNCYVQSFKSALNKISPEFKVVILADKTPHGEHERRFNAPATDEVALIMVGEQHGSRDIILEERSGTIKKISDTHRSYDALQYPLIFWQGEDGYHFELRQRNPMTGMPQAKKISAMQFYAYRMMQRSSDFSILLRSKALFHQFIVDMYAKIESERLLYIRLNQRTLRVEQYAHLRDAVINDGNVADIGQLIILPSSFTGGPRYMHERTQDAMTYVKNYGRPDLFITFTCNPNWTEIQKELFVGQKPQDRHDLMARVFHQKHKTLMNLITKAKIFGAVKCHMHTIEWQKRGLPHAHILIWLKDSLHVHRVDDFISAEIPNPQEDPDLFCIVTKQMVHGPCGSINPRSPCMKDGICTKRYPRHFLKETQTGQDGYPLYRRRSSQDGGFTANINYRGSEVSVDNTWIVPYCPLLTKIFNAHINVEYCNSVKSIKYVCKYVNKGSDMAVFELTSGETDLNEIHQYQMGRYISSNEAVWRILNFPIHERHPTVIHLSVHLENGQRVYFTTENAAQRAEAPQETTLTSFFRLCTEDEFARTLLYNQVPKYYTWNNGNKTWQRRKQGQVVPEQEGIRSSDALGRVYTVHPINSECFHLRLLLHETQSATASNCVLAETLLWHYKQ</sequence>
<dbReference type="Proteomes" id="UP000499080">
    <property type="component" value="Unassembled WGS sequence"/>
</dbReference>
<evidence type="ECO:0000313" key="2">
    <source>
        <dbReference type="EMBL" id="GBM78066.1"/>
    </source>
</evidence>
<name>A0A4Y2IM62_ARAVE</name>
<dbReference type="EMBL" id="BGPR01002731">
    <property type="protein sequence ID" value="GBM78066.1"/>
    <property type="molecule type" value="Genomic_DNA"/>
</dbReference>
<dbReference type="PANTHER" id="PTHR45786:SF74">
    <property type="entry name" value="ATP-DEPENDENT DNA HELICASE"/>
    <property type="match status" value="1"/>
</dbReference>
<reference evidence="2 3" key="1">
    <citation type="journal article" date="2019" name="Sci. Rep.">
        <title>Orb-weaving spider Araneus ventricosus genome elucidates the spidroin gene catalogue.</title>
        <authorList>
            <person name="Kono N."/>
            <person name="Nakamura H."/>
            <person name="Ohtoshi R."/>
            <person name="Moran D.A.P."/>
            <person name="Shinohara A."/>
            <person name="Yoshida Y."/>
            <person name="Fujiwara M."/>
            <person name="Mori M."/>
            <person name="Tomita M."/>
            <person name="Arakawa K."/>
        </authorList>
    </citation>
    <scope>NUCLEOTIDE SEQUENCE [LARGE SCALE GENOMIC DNA]</scope>
</reference>
<organism evidence="2 3">
    <name type="scientific">Araneus ventricosus</name>
    <name type="common">Orbweaver spider</name>
    <name type="synonym">Epeira ventricosa</name>
    <dbReference type="NCBI Taxonomy" id="182803"/>
    <lineage>
        <taxon>Eukaryota</taxon>
        <taxon>Metazoa</taxon>
        <taxon>Ecdysozoa</taxon>
        <taxon>Arthropoda</taxon>
        <taxon>Chelicerata</taxon>
        <taxon>Arachnida</taxon>
        <taxon>Araneae</taxon>
        <taxon>Araneomorphae</taxon>
        <taxon>Entelegynae</taxon>
        <taxon>Araneoidea</taxon>
        <taxon>Araneidae</taxon>
        <taxon>Araneus</taxon>
    </lineage>
</organism>
<proteinExistence type="predicted"/>
<comment type="caution">
    <text evidence="2">The sequence shown here is derived from an EMBL/GenBank/DDBJ whole genome shotgun (WGS) entry which is preliminary data.</text>
</comment>
<dbReference type="InterPro" id="IPR025476">
    <property type="entry name" value="Helitron_helicase-like"/>
</dbReference>
<dbReference type="Pfam" id="PF14214">
    <property type="entry name" value="Helitron_like_N"/>
    <property type="match status" value="1"/>
</dbReference>
<protein>
    <recommendedName>
        <fullName evidence="1">Helitron helicase-like domain-containing protein</fullName>
    </recommendedName>
</protein>
<accession>A0A4Y2IM62</accession>
<dbReference type="OrthoDB" id="6431510at2759"/>
<feature type="domain" description="Helitron helicase-like" evidence="1">
    <location>
        <begin position="292"/>
        <end position="472"/>
    </location>
</feature>
<dbReference type="PANTHER" id="PTHR45786">
    <property type="entry name" value="DNA BINDING PROTEIN-LIKE"/>
    <property type="match status" value="1"/>
</dbReference>
<dbReference type="AlphaFoldDB" id="A0A4Y2IM62"/>
<gene>
    <name evidence="2" type="ORF">AVEN_154026_1</name>
</gene>
<evidence type="ECO:0000259" key="1">
    <source>
        <dbReference type="Pfam" id="PF14214"/>
    </source>
</evidence>
<evidence type="ECO:0000313" key="3">
    <source>
        <dbReference type="Proteomes" id="UP000499080"/>
    </source>
</evidence>
<keyword evidence="3" id="KW-1185">Reference proteome</keyword>